<evidence type="ECO:0000256" key="9">
    <source>
        <dbReference type="ARBA" id="ARBA00023237"/>
    </source>
</evidence>
<dbReference type="GO" id="GO:0015344">
    <property type="term" value="F:siderophore uptake transmembrane transporter activity"/>
    <property type="evidence" value="ECO:0007669"/>
    <property type="project" value="TreeGrafter"/>
</dbReference>
<dbReference type="HOGENOM" id="CLU_008287_18_0_10"/>
<feature type="signal peptide" evidence="12">
    <location>
        <begin position="1"/>
        <end position="32"/>
    </location>
</feature>
<dbReference type="SUPFAM" id="SSF56935">
    <property type="entry name" value="Porins"/>
    <property type="match status" value="1"/>
</dbReference>
<keyword evidence="9 10" id="KW-0998">Cell outer membrane</keyword>
<dbReference type="PROSITE" id="PS52016">
    <property type="entry name" value="TONB_DEPENDENT_REC_3"/>
    <property type="match status" value="1"/>
</dbReference>
<evidence type="ECO:0000256" key="8">
    <source>
        <dbReference type="ARBA" id="ARBA00023170"/>
    </source>
</evidence>
<keyword evidence="6 11" id="KW-0798">TonB box</keyword>
<dbReference type="InterPro" id="IPR008969">
    <property type="entry name" value="CarboxyPept-like_regulatory"/>
</dbReference>
<evidence type="ECO:0000256" key="5">
    <source>
        <dbReference type="ARBA" id="ARBA00022729"/>
    </source>
</evidence>
<dbReference type="KEGG" id="pvi:Cvib_0321"/>
<comment type="subcellular location">
    <subcellularLocation>
        <location evidence="1 10">Cell outer membrane</location>
        <topology evidence="1 10">Multi-pass membrane protein</topology>
    </subcellularLocation>
</comment>
<evidence type="ECO:0000256" key="6">
    <source>
        <dbReference type="ARBA" id="ARBA00023077"/>
    </source>
</evidence>
<dbReference type="CDD" id="cd01347">
    <property type="entry name" value="ligand_gated_channel"/>
    <property type="match status" value="1"/>
</dbReference>
<dbReference type="AlphaFoldDB" id="A4SCY4"/>
<proteinExistence type="inferred from homology"/>
<dbReference type="EMBL" id="CP000607">
    <property type="protein sequence ID" value="ABP36343.1"/>
    <property type="molecule type" value="Genomic_DNA"/>
</dbReference>
<keyword evidence="8 15" id="KW-0675">Receptor</keyword>
<dbReference type="Pfam" id="PF07715">
    <property type="entry name" value="Plug"/>
    <property type="match status" value="1"/>
</dbReference>
<evidence type="ECO:0000256" key="12">
    <source>
        <dbReference type="SAM" id="SignalP"/>
    </source>
</evidence>
<reference evidence="15" key="1">
    <citation type="submission" date="2007-03" db="EMBL/GenBank/DDBJ databases">
        <title>Complete sequence of Prosthecochloris vibrioformis DSM 265.</title>
        <authorList>
            <consortium name="US DOE Joint Genome Institute"/>
            <person name="Copeland A."/>
            <person name="Lucas S."/>
            <person name="Lapidus A."/>
            <person name="Barry K."/>
            <person name="Detter J.C."/>
            <person name="Glavina del Rio T."/>
            <person name="Hammon N."/>
            <person name="Israni S."/>
            <person name="Pitluck S."/>
            <person name="Schmutz J."/>
            <person name="Larimer F."/>
            <person name="Land M."/>
            <person name="Hauser L."/>
            <person name="Mikhailova N."/>
            <person name="Li T."/>
            <person name="Overmann J."/>
            <person name="Schuster S.C."/>
            <person name="Bryant D.A."/>
            <person name="Richardson P."/>
        </authorList>
    </citation>
    <scope>NUCLEOTIDE SEQUENCE [LARGE SCALE GENOMIC DNA]</scope>
    <source>
        <strain evidence="15">DSM 265</strain>
    </source>
</reference>
<keyword evidence="3 10" id="KW-1134">Transmembrane beta strand</keyword>
<keyword evidence="4 10" id="KW-0812">Transmembrane</keyword>
<dbReference type="GO" id="GO:0044718">
    <property type="term" value="P:siderophore transmembrane transport"/>
    <property type="evidence" value="ECO:0007669"/>
    <property type="project" value="TreeGrafter"/>
</dbReference>
<dbReference type="eggNOG" id="COG4771">
    <property type="taxonomic scope" value="Bacteria"/>
</dbReference>
<organism evidence="15">
    <name type="scientific">Chlorobium phaeovibrioides (strain DSM 265 / 1930)</name>
    <name type="common">Prosthecochloris vibrioformis (strain DSM 265)</name>
    <dbReference type="NCBI Taxonomy" id="290318"/>
    <lineage>
        <taxon>Bacteria</taxon>
        <taxon>Pseudomonadati</taxon>
        <taxon>Chlorobiota</taxon>
        <taxon>Chlorobiia</taxon>
        <taxon>Chlorobiales</taxon>
        <taxon>Chlorobiaceae</taxon>
        <taxon>Chlorobium/Pelodictyon group</taxon>
        <taxon>Chlorobium</taxon>
    </lineage>
</organism>
<dbReference type="PANTHER" id="PTHR30069:SF29">
    <property type="entry name" value="HEMOGLOBIN AND HEMOGLOBIN-HAPTOGLOBIN-BINDING PROTEIN 1-RELATED"/>
    <property type="match status" value="1"/>
</dbReference>
<dbReference type="Pfam" id="PF13715">
    <property type="entry name" value="CarbopepD_reg_2"/>
    <property type="match status" value="1"/>
</dbReference>
<gene>
    <name evidence="15" type="ordered locus">Cvib_0321</name>
</gene>
<dbReference type="Pfam" id="PF00593">
    <property type="entry name" value="TonB_dep_Rec_b-barrel"/>
    <property type="match status" value="1"/>
</dbReference>
<dbReference type="InterPro" id="IPR037066">
    <property type="entry name" value="Plug_dom_sf"/>
</dbReference>
<name>A4SCY4_CHLPM</name>
<keyword evidence="2 10" id="KW-0813">Transport</keyword>
<evidence type="ECO:0000259" key="13">
    <source>
        <dbReference type="Pfam" id="PF00593"/>
    </source>
</evidence>
<feature type="domain" description="TonB-dependent receptor-like beta-barrel" evidence="13">
    <location>
        <begin position="348"/>
        <end position="797"/>
    </location>
</feature>
<dbReference type="Gene3D" id="2.40.170.20">
    <property type="entry name" value="TonB-dependent receptor, beta-barrel domain"/>
    <property type="match status" value="1"/>
</dbReference>
<dbReference type="Gene3D" id="2.60.40.1120">
    <property type="entry name" value="Carboxypeptidase-like, regulatory domain"/>
    <property type="match status" value="1"/>
</dbReference>
<dbReference type="Gene3D" id="2.170.130.10">
    <property type="entry name" value="TonB-dependent receptor, plug domain"/>
    <property type="match status" value="1"/>
</dbReference>
<dbReference type="PANTHER" id="PTHR30069">
    <property type="entry name" value="TONB-DEPENDENT OUTER MEMBRANE RECEPTOR"/>
    <property type="match status" value="1"/>
</dbReference>
<evidence type="ECO:0000256" key="2">
    <source>
        <dbReference type="ARBA" id="ARBA00022448"/>
    </source>
</evidence>
<feature type="chain" id="PRO_5002671992" evidence="12">
    <location>
        <begin position="33"/>
        <end position="823"/>
    </location>
</feature>
<accession>A4SCY4</accession>
<comment type="similarity">
    <text evidence="10 11">Belongs to the TonB-dependent receptor family.</text>
</comment>
<evidence type="ECO:0000256" key="10">
    <source>
        <dbReference type="PROSITE-ProRule" id="PRU01360"/>
    </source>
</evidence>
<evidence type="ECO:0000259" key="14">
    <source>
        <dbReference type="Pfam" id="PF07715"/>
    </source>
</evidence>
<protein>
    <submittedName>
        <fullName evidence="15">TonB-dependent receptor, plug</fullName>
    </submittedName>
</protein>
<dbReference type="STRING" id="290318.Cvib_0321"/>
<dbReference type="InterPro" id="IPR039426">
    <property type="entry name" value="TonB-dep_rcpt-like"/>
</dbReference>
<dbReference type="InterPro" id="IPR012910">
    <property type="entry name" value="Plug_dom"/>
</dbReference>
<dbReference type="InterPro" id="IPR000531">
    <property type="entry name" value="Beta-barrel_TonB"/>
</dbReference>
<evidence type="ECO:0000256" key="7">
    <source>
        <dbReference type="ARBA" id="ARBA00023136"/>
    </source>
</evidence>
<dbReference type="SUPFAM" id="SSF49464">
    <property type="entry name" value="Carboxypeptidase regulatory domain-like"/>
    <property type="match status" value="1"/>
</dbReference>
<evidence type="ECO:0000256" key="1">
    <source>
        <dbReference type="ARBA" id="ARBA00004571"/>
    </source>
</evidence>
<evidence type="ECO:0000256" key="4">
    <source>
        <dbReference type="ARBA" id="ARBA00022692"/>
    </source>
</evidence>
<evidence type="ECO:0000313" key="15">
    <source>
        <dbReference type="EMBL" id="ABP36343.1"/>
    </source>
</evidence>
<sequence>MKSTKALADSLARIVLSAFLMLALLVPLAAQAGTITGTVTDKTDGEGVYGASVTVNGTTIGTATDLDGNFTLRNVPETTQKVSVSIIGYSPATQAVTVGAAGATADFTLSQTTVMASEVVVGAAMYEQDRLDMPVTVSVVSSEEIKEKPAASLDQVIENVPGVVVNRAGGFGTATVQIRGSNTFNGGGIGTRVQGLYDGFPINTPVTGEIVWHNINMNAADKVEVLKGAAATLYGSGAMGGVVNVQGSMPEKFEVKAGFSGGYYDDPPVGDKSDYYDTGSTPWFWNTYVGFGDKQDKLNYSVLYSHGDDDGYKQNANHKLDDIKFKARYDIDASQYVQLSTFYSETKAAYPTTWPINFAANNTPLPDFAYENLGDNYDDDYIRRKNALVGLNYVNMLSSDLSVDTRLYYTRNENRVEYNPEGGDETTFVLALDKDVVSRYARQFNEDISDRFGAGTKVDYRLNDNHRMLFGVDANIVDVQSTQYTDEIPDAPVLDDDALHGIQERNLAFFVQDEFKATDRLTILASVRYDWSDISADNVTYVDYSAADANNSVTTEIDNPSVDALSPRIALNYRASDKTALRASWNRSFRAPTLAERFVRDAGMWDGNPNPELDKETLTAYEVGMFTMLNKRVSFDISAYLNYYDDLIESQFLPVTNSPTNTTYFTYTNVNKARIWGIETALNINPIDPVNVALTYSYMNAKNTDYEEGVNTFLDENPDPEWLPMRPEHTASASVAWKATNRLTLNTSGRYVSEYKAVNAYTDPDGENYPGDFVVFNIGAKYKVNDNFSTTLLCRNINNTQYEEAEWFRAPGRSFVLGVDFTY</sequence>
<dbReference type="InterPro" id="IPR036942">
    <property type="entry name" value="Beta-barrel_TonB_sf"/>
</dbReference>
<evidence type="ECO:0000256" key="11">
    <source>
        <dbReference type="RuleBase" id="RU003357"/>
    </source>
</evidence>
<keyword evidence="7 10" id="KW-0472">Membrane</keyword>
<dbReference type="OrthoDB" id="596248at2"/>
<evidence type="ECO:0000256" key="3">
    <source>
        <dbReference type="ARBA" id="ARBA00022452"/>
    </source>
</evidence>
<dbReference type="GO" id="GO:0009279">
    <property type="term" value="C:cell outer membrane"/>
    <property type="evidence" value="ECO:0007669"/>
    <property type="project" value="UniProtKB-SubCell"/>
</dbReference>
<feature type="domain" description="TonB-dependent receptor plug" evidence="14">
    <location>
        <begin position="131"/>
        <end position="242"/>
    </location>
</feature>
<keyword evidence="5 12" id="KW-0732">Signal</keyword>